<proteinExistence type="predicted"/>
<organism evidence="2 3">
    <name type="scientific">Ganoderma sinense ZZ0214-1</name>
    <dbReference type="NCBI Taxonomy" id="1077348"/>
    <lineage>
        <taxon>Eukaryota</taxon>
        <taxon>Fungi</taxon>
        <taxon>Dikarya</taxon>
        <taxon>Basidiomycota</taxon>
        <taxon>Agaricomycotina</taxon>
        <taxon>Agaricomycetes</taxon>
        <taxon>Polyporales</taxon>
        <taxon>Polyporaceae</taxon>
        <taxon>Ganoderma</taxon>
    </lineage>
</organism>
<evidence type="ECO:0000313" key="2">
    <source>
        <dbReference type="EMBL" id="PIL35756.1"/>
    </source>
</evidence>
<sequence>MASDGSSVHAELHAEPLKVDPNRSHGDRHHLSSTTDSQKLSEGTDDGPTKVARTAGSGIPDTGWAGQFPSHRGGDSHPDFMKEPPYSWNLISLNFKQKYHL</sequence>
<name>A0A2G8SPR2_9APHY</name>
<feature type="compositionally biased region" description="Polar residues" evidence="1">
    <location>
        <begin position="32"/>
        <end position="41"/>
    </location>
</feature>
<dbReference type="Proteomes" id="UP000230002">
    <property type="component" value="Unassembled WGS sequence"/>
</dbReference>
<feature type="region of interest" description="Disordered" evidence="1">
    <location>
        <begin position="1"/>
        <end position="83"/>
    </location>
</feature>
<gene>
    <name evidence="2" type="ORF">GSI_02486</name>
</gene>
<evidence type="ECO:0000256" key="1">
    <source>
        <dbReference type="SAM" id="MobiDB-lite"/>
    </source>
</evidence>
<protein>
    <submittedName>
        <fullName evidence="2">Uncharacterized protein</fullName>
    </submittedName>
</protein>
<evidence type="ECO:0000313" key="3">
    <source>
        <dbReference type="Proteomes" id="UP000230002"/>
    </source>
</evidence>
<reference evidence="2 3" key="1">
    <citation type="journal article" date="2015" name="Sci. Rep.">
        <title>Chromosome-level genome map provides insights into diverse defense mechanisms in the medicinal fungus Ganoderma sinense.</title>
        <authorList>
            <person name="Zhu Y."/>
            <person name="Xu J."/>
            <person name="Sun C."/>
            <person name="Zhou S."/>
            <person name="Xu H."/>
            <person name="Nelson D.R."/>
            <person name="Qian J."/>
            <person name="Song J."/>
            <person name="Luo H."/>
            <person name="Xiang L."/>
            <person name="Li Y."/>
            <person name="Xu Z."/>
            <person name="Ji A."/>
            <person name="Wang L."/>
            <person name="Lu S."/>
            <person name="Hayward A."/>
            <person name="Sun W."/>
            <person name="Li X."/>
            <person name="Schwartz D.C."/>
            <person name="Wang Y."/>
            <person name="Chen S."/>
        </authorList>
    </citation>
    <scope>NUCLEOTIDE SEQUENCE [LARGE SCALE GENOMIC DNA]</scope>
    <source>
        <strain evidence="2 3">ZZ0214-1</strain>
    </source>
</reference>
<dbReference type="EMBL" id="AYKW01000003">
    <property type="protein sequence ID" value="PIL35756.1"/>
    <property type="molecule type" value="Genomic_DNA"/>
</dbReference>
<feature type="compositionally biased region" description="Basic and acidic residues" evidence="1">
    <location>
        <begin position="10"/>
        <end position="25"/>
    </location>
</feature>
<accession>A0A2G8SPR2</accession>
<dbReference type="AlphaFoldDB" id="A0A2G8SPR2"/>
<feature type="compositionally biased region" description="Basic and acidic residues" evidence="1">
    <location>
        <begin position="72"/>
        <end position="82"/>
    </location>
</feature>
<comment type="caution">
    <text evidence="2">The sequence shown here is derived from an EMBL/GenBank/DDBJ whole genome shotgun (WGS) entry which is preliminary data.</text>
</comment>
<keyword evidence="3" id="KW-1185">Reference proteome</keyword>